<evidence type="ECO:0000256" key="1">
    <source>
        <dbReference type="SAM" id="MobiDB-lite"/>
    </source>
</evidence>
<feature type="region of interest" description="Disordered" evidence="1">
    <location>
        <begin position="1"/>
        <end position="93"/>
    </location>
</feature>
<reference evidence="2" key="2">
    <citation type="submission" date="2021-01" db="UniProtKB">
        <authorList>
            <consortium name="EnsemblMetazoa"/>
        </authorList>
    </citation>
    <scope>IDENTIFICATION</scope>
</reference>
<feature type="compositionally biased region" description="Basic and acidic residues" evidence="1">
    <location>
        <begin position="1"/>
        <end position="15"/>
    </location>
</feature>
<protein>
    <submittedName>
        <fullName evidence="2">Uncharacterized protein</fullName>
    </submittedName>
</protein>
<proteinExistence type="predicted"/>
<dbReference type="EnsemblMetazoa" id="XM_030975065">
    <property type="protein sequence ID" value="XP_030830925"/>
    <property type="gene ID" value="LOC100891702"/>
</dbReference>
<keyword evidence="3" id="KW-1185">Reference proteome</keyword>
<dbReference type="GeneID" id="100891702"/>
<feature type="compositionally biased region" description="Low complexity" evidence="1">
    <location>
        <begin position="72"/>
        <end position="84"/>
    </location>
</feature>
<dbReference type="AlphaFoldDB" id="A0A7M7STT4"/>
<dbReference type="Proteomes" id="UP000007110">
    <property type="component" value="Unassembled WGS sequence"/>
</dbReference>
<dbReference type="RefSeq" id="XP_030830925.1">
    <property type="nucleotide sequence ID" value="XM_030975065.1"/>
</dbReference>
<organism evidence="2 3">
    <name type="scientific">Strongylocentrotus purpuratus</name>
    <name type="common">Purple sea urchin</name>
    <dbReference type="NCBI Taxonomy" id="7668"/>
    <lineage>
        <taxon>Eukaryota</taxon>
        <taxon>Metazoa</taxon>
        <taxon>Echinodermata</taxon>
        <taxon>Eleutherozoa</taxon>
        <taxon>Echinozoa</taxon>
        <taxon>Echinoidea</taxon>
        <taxon>Euechinoidea</taxon>
        <taxon>Echinacea</taxon>
        <taxon>Camarodonta</taxon>
        <taxon>Echinidea</taxon>
        <taxon>Strongylocentrotidae</taxon>
        <taxon>Strongylocentrotus</taxon>
    </lineage>
</organism>
<reference evidence="3" key="1">
    <citation type="submission" date="2015-02" db="EMBL/GenBank/DDBJ databases">
        <title>Genome sequencing for Strongylocentrotus purpuratus.</title>
        <authorList>
            <person name="Murali S."/>
            <person name="Liu Y."/>
            <person name="Vee V."/>
            <person name="English A."/>
            <person name="Wang M."/>
            <person name="Skinner E."/>
            <person name="Han Y."/>
            <person name="Muzny D.M."/>
            <person name="Worley K.C."/>
            <person name="Gibbs R.A."/>
        </authorList>
    </citation>
    <scope>NUCLEOTIDE SEQUENCE</scope>
</reference>
<name>A0A7M7STT4_STRPU</name>
<evidence type="ECO:0000313" key="2">
    <source>
        <dbReference type="EnsemblMetazoa" id="XP_030830925"/>
    </source>
</evidence>
<feature type="compositionally biased region" description="Pro residues" evidence="1">
    <location>
        <begin position="27"/>
        <end position="43"/>
    </location>
</feature>
<dbReference type="KEGG" id="spu:100891702"/>
<evidence type="ECO:0000313" key="3">
    <source>
        <dbReference type="Proteomes" id="UP000007110"/>
    </source>
</evidence>
<dbReference type="InParanoid" id="A0A7M7STT4"/>
<sequence length="120" mass="13089">MTSSKRNESVADMKVHRNRVKRDGPAAPLPPSLSLPTHQPPPGMDEEQPWKGVPPPPHFPYINQVPHDSKTRTQTTRMPTTSSTNQSGDGTGSAVSHLYGTTHWTLALPTLLSLAIHVLL</sequence>
<accession>A0A7M7STT4</accession>